<dbReference type="PROSITE" id="PS50929">
    <property type="entry name" value="ABC_TM1F"/>
    <property type="match status" value="1"/>
</dbReference>
<comment type="caution">
    <text evidence="12">The sequence shown here is derived from an EMBL/GenBank/DDBJ whole genome shotgun (WGS) entry which is preliminary data.</text>
</comment>
<feature type="region of interest" description="Disordered" evidence="8">
    <location>
        <begin position="575"/>
        <end position="628"/>
    </location>
</feature>
<feature type="domain" description="ABC transmembrane type-1" evidence="11">
    <location>
        <begin position="28"/>
        <end position="306"/>
    </location>
</feature>
<dbReference type="PANTHER" id="PTHR24221">
    <property type="entry name" value="ATP-BINDING CASSETTE SUB-FAMILY B"/>
    <property type="match status" value="1"/>
</dbReference>
<dbReference type="GO" id="GO:0030256">
    <property type="term" value="C:type I protein secretion system complex"/>
    <property type="evidence" value="ECO:0007669"/>
    <property type="project" value="InterPro"/>
</dbReference>
<dbReference type="InterPro" id="IPR010128">
    <property type="entry name" value="ATPase_T1SS_PrtD-like"/>
</dbReference>
<keyword evidence="13" id="KW-1185">Reference proteome</keyword>
<feature type="transmembrane region" description="Helical" evidence="9">
    <location>
        <begin position="26"/>
        <end position="49"/>
    </location>
</feature>
<evidence type="ECO:0000256" key="3">
    <source>
        <dbReference type="ARBA" id="ARBA00022692"/>
    </source>
</evidence>
<evidence type="ECO:0000256" key="4">
    <source>
        <dbReference type="ARBA" id="ARBA00022741"/>
    </source>
</evidence>
<dbReference type="InterPro" id="IPR039421">
    <property type="entry name" value="Type_1_exporter"/>
</dbReference>
<evidence type="ECO:0000256" key="5">
    <source>
        <dbReference type="ARBA" id="ARBA00022840"/>
    </source>
</evidence>
<evidence type="ECO:0000256" key="7">
    <source>
        <dbReference type="ARBA" id="ARBA00023136"/>
    </source>
</evidence>
<comment type="similarity">
    <text evidence="2">Belongs to the ABC transporter superfamily.</text>
</comment>
<keyword evidence="5 12" id="KW-0067">ATP-binding</keyword>
<dbReference type="AlphaFoldDB" id="A0A1E2RUU8"/>
<dbReference type="InterPro" id="IPR011527">
    <property type="entry name" value="ABC1_TM_dom"/>
</dbReference>
<dbReference type="SMART" id="SM00382">
    <property type="entry name" value="AAA"/>
    <property type="match status" value="1"/>
</dbReference>
<dbReference type="PANTHER" id="PTHR24221:SF248">
    <property type="entry name" value="ABC TRANSPORTER TRANSMEMBRANE REGION"/>
    <property type="match status" value="1"/>
</dbReference>
<feature type="transmembrane region" description="Helical" evidence="9">
    <location>
        <begin position="262"/>
        <end position="286"/>
    </location>
</feature>
<name>A0A1E2RUU8_9HYPH</name>
<keyword evidence="3 9" id="KW-0812">Transmembrane</keyword>
<dbReference type="Proteomes" id="UP000095087">
    <property type="component" value="Unassembled WGS sequence"/>
</dbReference>
<evidence type="ECO:0000256" key="6">
    <source>
        <dbReference type="ARBA" id="ARBA00022989"/>
    </source>
</evidence>
<dbReference type="Pfam" id="PF00005">
    <property type="entry name" value="ABC_tran"/>
    <property type="match status" value="1"/>
</dbReference>
<dbReference type="InterPro" id="IPR003593">
    <property type="entry name" value="AAA+_ATPase"/>
</dbReference>
<feature type="transmembrane region" description="Helical" evidence="9">
    <location>
        <begin position="165"/>
        <end position="184"/>
    </location>
</feature>
<dbReference type="NCBIfam" id="TIGR01842">
    <property type="entry name" value="type_I_sec_PrtD"/>
    <property type="match status" value="1"/>
</dbReference>
<keyword evidence="7 9" id="KW-0472">Membrane</keyword>
<gene>
    <name evidence="12" type="ORF">A7A08_03163</name>
</gene>
<dbReference type="RefSeq" id="WP_083226844.1">
    <property type="nucleotide sequence ID" value="NZ_MASI01000013.1"/>
</dbReference>
<dbReference type="EMBL" id="MASI01000013">
    <property type="protein sequence ID" value="ODA65932.1"/>
    <property type="molecule type" value="Genomic_DNA"/>
</dbReference>
<dbReference type="SUPFAM" id="SSF90123">
    <property type="entry name" value="ABC transporter transmembrane region"/>
    <property type="match status" value="1"/>
</dbReference>
<dbReference type="InterPro" id="IPR017871">
    <property type="entry name" value="ABC_transporter-like_CS"/>
</dbReference>
<evidence type="ECO:0000256" key="1">
    <source>
        <dbReference type="ARBA" id="ARBA00004651"/>
    </source>
</evidence>
<protein>
    <submittedName>
        <fullName evidence="12">Type I secretion system ATP-binding protein PrsD</fullName>
    </submittedName>
</protein>
<comment type="subcellular location">
    <subcellularLocation>
        <location evidence="1">Cell membrane</location>
        <topology evidence="1">Multi-pass membrane protein</topology>
    </subcellularLocation>
</comment>
<dbReference type="GO" id="GO:0016887">
    <property type="term" value="F:ATP hydrolysis activity"/>
    <property type="evidence" value="ECO:0007669"/>
    <property type="project" value="InterPro"/>
</dbReference>
<dbReference type="GO" id="GO:0005886">
    <property type="term" value="C:plasma membrane"/>
    <property type="evidence" value="ECO:0007669"/>
    <property type="project" value="UniProtKB-SubCell"/>
</dbReference>
<dbReference type="PATRIC" id="fig|1177755.3.peg.3192"/>
<sequence length="628" mass="65743">MSADVKAPSASRRGHLDQLTRGMRNVAIFLFGISGLINVLALTGAFYMLQVYDRALTSGSVPTLAALSVLAIGLYLFQGGFDTIRSQVLVRVGARLDRKIGPIAHQVAVDMPRFGFSTAEALERGRDVDTVRGFLGSQGPNAIFDLPWMPLFVVFVYLLHPLLGALTLGGAVVLALLTVVTELLTRRTASKTQQAIIARNAIADSNARNADVLKAMGFTQRAVSRFARANEDHLTLQTRNSDISGTLGSLARVLRMVLQSAILGLGAFLTIGGELTAGAIIAASVAGGRALAPVDLAIANWKHVVAARNAWSRLKDTVVALESAREQIPLPPPAGSLKVEKVTVAAPGSGRVLLSDVSFQLTAGEALGVIGPSGGGKTTLVRAVTGVWPVLRGSVRLDDAELAQWPEEALGRYVGYLPQEVSLMDGTIEENISRFEEEPNPEDVIAAAKAAGVYELIVRLPEGFKTAIGPQGTSLSAGQRQRIGLARALYGNPFLVVMDEPNSNLDSEGEDALSKAIKGISARGGIAIVVAHRPSALAAVGTVAIIQNGKITSFGPKSEVLRMATVSSNASKVAAVSGSAPAAEEESEDVSESEGGNASGEAEAHWPPDGNGESQPVPLTAAKRRTTA</sequence>
<reference evidence="12 13" key="1">
    <citation type="submission" date="2016-07" db="EMBL/GenBank/DDBJ databases">
        <title>Draft genome sequence of Methyloligella halotolerans C2T (VKM B-2706T=CCUG 61687T=DSM 25045T), a halotolerant polyhydroxybutyrate accumulating methylotroph.</title>
        <authorList>
            <person name="Vasilenko O.V."/>
            <person name="Doronina N.V."/>
            <person name="Poroshina M.N."/>
            <person name="Tarlachkov S.V."/>
            <person name="Trotsenko Y.A."/>
        </authorList>
    </citation>
    <scope>NUCLEOTIDE SEQUENCE [LARGE SCALE GENOMIC DNA]</scope>
    <source>
        <strain evidence="12 13">VKM B-2706</strain>
    </source>
</reference>
<dbReference type="OrthoDB" id="9808328at2"/>
<dbReference type="GO" id="GO:0034040">
    <property type="term" value="F:ATPase-coupled lipid transmembrane transporter activity"/>
    <property type="evidence" value="ECO:0007669"/>
    <property type="project" value="TreeGrafter"/>
</dbReference>
<dbReference type="PROSITE" id="PS50893">
    <property type="entry name" value="ABC_TRANSPORTER_2"/>
    <property type="match status" value="1"/>
</dbReference>
<evidence type="ECO:0000313" key="13">
    <source>
        <dbReference type="Proteomes" id="UP000095087"/>
    </source>
</evidence>
<evidence type="ECO:0000256" key="2">
    <source>
        <dbReference type="ARBA" id="ARBA00005417"/>
    </source>
</evidence>
<organism evidence="12 13">
    <name type="scientific">Methyloligella halotolerans</name>
    <dbReference type="NCBI Taxonomy" id="1177755"/>
    <lineage>
        <taxon>Bacteria</taxon>
        <taxon>Pseudomonadati</taxon>
        <taxon>Pseudomonadota</taxon>
        <taxon>Alphaproteobacteria</taxon>
        <taxon>Hyphomicrobiales</taxon>
        <taxon>Hyphomicrobiaceae</taxon>
        <taxon>Methyloligella</taxon>
    </lineage>
</organism>
<keyword evidence="6 9" id="KW-1133">Transmembrane helix</keyword>
<proteinExistence type="inferred from homology"/>
<evidence type="ECO:0000256" key="9">
    <source>
        <dbReference type="SAM" id="Phobius"/>
    </source>
</evidence>
<dbReference type="InterPro" id="IPR003439">
    <property type="entry name" value="ABC_transporter-like_ATP-bd"/>
</dbReference>
<accession>A0A1E2RUU8</accession>
<feature type="compositionally biased region" description="Acidic residues" evidence="8">
    <location>
        <begin position="583"/>
        <end position="592"/>
    </location>
</feature>
<dbReference type="Gene3D" id="1.20.1560.10">
    <property type="entry name" value="ABC transporter type 1, transmembrane domain"/>
    <property type="match status" value="1"/>
</dbReference>
<keyword evidence="4" id="KW-0547">Nucleotide-binding</keyword>
<dbReference type="GO" id="GO:0005524">
    <property type="term" value="F:ATP binding"/>
    <property type="evidence" value="ECO:0007669"/>
    <property type="project" value="UniProtKB-KW"/>
</dbReference>
<evidence type="ECO:0000259" key="10">
    <source>
        <dbReference type="PROSITE" id="PS50893"/>
    </source>
</evidence>
<evidence type="ECO:0000256" key="8">
    <source>
        <dbReference type="SAM" id="MobiDB-lite"/>
    </source>
</evidence>
<feature type="transmembrane region" description="Helical" evidence="9">
    <location>
        <begin position="55"/>
        <end position="77"/>
    </location>
</feature>
<dbReference type="InterPro" id="IPR027417">
    <property type="entry name" value="P-loop_NTPase"/>
</dbReference>
<evidence type="ECO:0000259" key="11">
    <source>
        <dbReference type="PROSITE" id="PS50929"/>
    </source>
</evidence>
<dbReference type="GO" id="GO:0030253">
    <property type="term" value="P:protein secretion by the type I secretion system"/>
    <property type="evidence" value="ECO:0007669"/>
    <property type="project" value="InterPro"/>
</dbReference>
<dbReference type="Pfam" id="PF00664">
    <property type="entry name" value="ABC_membrane"/>
    <property type="match status" value="1"/>
</dbReference>
<dbReference type="STRING" id="1177755.A7A08_03163"/>
<dbReference type="SUPFAM" id="SSF52540">
    <property type="entry name" value="P-loop containing nucleoside triphosphate hydrolases"/>
    <property type="match status" value="1"/>
</dbReference>
<dbReference type="PROSITE" id="PS00211">
    <property type="entry name" value="ABC_TRANSPORTER_1"/>
    <property type="match status" value="1"/>
</dbReference>
<feature type="domain" description="ABC transporter" evidence="10">
    <location>
        <begin position="337"/>
        <end position="573"/>
    </location>
</feature>
<dbReference type="Gene3D" id="3.40.50.300">
    <property type="entry name" value="P-loop containing nucleotide triphosphate hydrolases"/>
    <property type="match status" value="1"/>
</dbReference>
<dbReference type="InterPro" id="IPR036640">
    <property type="entry name" value="ABC1_TM_sf"/>
</dbReference>
<evidence type="ECO:0000313" key="12">
    <source>
        <dbReference type="EMBL" id="ODA65932.1"/>
    </source>
</evidence>
<dbReference type="GO" id="GO:0140359">
    <property type="term" value="F:ABC-type transporter activity"/>
    <property type="evidence" value="ECO:0007669"/>
    <property type="project" value="InterPro"/>
</dbReference>